<dbReference type="PANTHER" id="PTHR43038:SF3">
    <property type="entry name" value="ABC TRANSPORTER G FAMILY MEMBER 20 ISOFORM X1"/>
    <property type="match status" value="1"/>
</dbReference>
<gene>
    <name evidence="4" type="primary">ybhF</name>
    <name evidence="4" type="ORF">NITINOP_0711</name>
</gene>
<accession>A0A0S4KTF3</accession>
<keyword evidence="1" id="KW-0547">Nucleotide-binding</keyword>
<evidence type="ECO:0000313" key="5">
    <source>
        <dbReference type="Proteomes" id="UP000066284"/>
    </source>
</evidence>
<dbReference type="OrthoDB" id="9776369at2"/>
<name>A0A0S4KTF3_9BACT</name>
<dbReference type="STRING" id="1715989.NITINOP_0711"/>
<dbReference type="GO" id="GO:0005524">
    <property type="term" value="F:ATP binding"/>
    <property type="evidence" value="ECO:0007669"/>
    <property type="project" value="UniProtKB-KW"/>
</dbReference>
<proteinExistence type="predicted"/>
<keyword evidence="2 4" id="KW-0067">ATP-binding</keyword>
<dbReference type="SUPFAM" id="SSF52540">
    <property type="entry name" value="P-loop containing nucleoside triphosphate hydrolases"/>
    <property type="match status" value="2"/>
</dbReference>
<sequence>MTNGASHGSGSPVVRVAGLRKRYKKHVAVDGIDLTVNKGAIYGLIGPDGAGKSSLMKAVAGVLTYDEGIVEVFGTTVDSERAAERIKSRIGFLPQGLGLNLYQELSVEENVDFFADLHAVPRDALNERKAELLAITRLDRFRDRPMKHLSGGMKQKLGLICALIHEPELAVLDEPTTGVDPLSRRDFWSILSELVQEKGMTALVSTAYMDEAERFHHLSFLSNGKVLASGTPANVRATVPGFAVTFEAASQLEAIARLKRSFGQVDSFGPSVRVFIDADDRSEARRQVAAVAGDLALSAIGVSEPELEDVFVSLLLQRGGRQEAPAPAQVGAAAHDRDDAAIEAEALTRDFGSFRAVDHVTFQVKQGEIFGLLGANGAGKTTVIKMLTGLLPPTAGAGLVAGADMKTAARSIKERIGYMSQAFSLYLDLTVEENIKLFAGMYGLDKRATRERVRGIVAMAGLSGYESSLTGRLPMGMRQRLALGCALVHGPRVLFLDEPTSGVDPIGRRRFWNVLTGLARQEGVAILITTHHMSEAEHCDKLALMYAGRIVAEGTPTDMKRQVRREAGSLCEVAVDQPGLALARLQQAGFPGTALYGTKVHFFCRDLDRDQACARHALEESGLNVLSMNERPLSLEDVFVYRIMGLERAERPSGQTVGA</sequence>
<dbReference type="InterPro" id="IPR027417">
    <property type="entry name" value="P-loop_NTPase"/>
</dbReference>
<dbReference type="InterPro" id="IPR017871">
    <property type="entry name" value="ABC_transporter-like_CS"/>
</dbReference>
<feature type="domain" description="ABC transporter" evidence="3">
    <location>
        <begin position="342"/>
        <end position="572"/>
    </location>
</feature>
<dbReference type="PANTHER" id="PTHR43038">
    <property type="entry name" value="ATP-BINDING CASSETTE, SUB-FAMILY H, MEMBER 1"/>
    <property type="match status" value="1"/>
</dbReference>
<dbReference type="Pfam" id="PF00005">
    <property type="entry name" value="ABC_tran"/>
    <property type="match status" value="2"/>
</dbReference>
<dbReference type="CDD" id="cd03230">
    <property type="entry name" value="ABC_DR_subfamily_A"/>
    <property type="match status" value="1"/>
</dbReference>
<feature type="domain" description="ABC transporter" evidence="3">
    <location>
        <begin position="14"/>
        <end position="248"/>
    </location>
</feature>
<dbReference type="Proteomes" id="UP000066284">
    <property type="component" value="Chromosome 1"/>
</dbReference>
<dbReference type="InterPro" id="IPR003593">
    <property type="entry name" value="AAA+_ATPase"/>
</dbReference>
<dbReference type="GO" id="GO:0016887">
    <property type="term" value="F:ATP hydrolysis activity"/>
    <property type="evidence" value="ECO:0007669"/>
    <property type="project" value="InterPro"/>
</dbReference>
<evidence type="ECO:0000256" key="2">
    <source>
        <dbReference type="ARBA" id="ARBA00022840"/>
    </source>
</evidence>
<evidence type="ECO:0000259" key="3">
    <source>
        <dbReference type="PROSITE" id="PS50893"/>
    </source>
</evidence>
<dbReference type="SMART" id="SM00382">
    <property type="entry name" value="AAA"/>
    <property type="match status" value="2"/>
</dbReference>
<dbReference type="InterPro" id="IPR003439">
    <property type="entry name" value="ABC_transporter-like_ATP-bd"/>
</dbReference>
<dbReference type="KEGG" id="nio:NITINOP_0711"/>
<evidence type="ECO:0000256" key="1">
    <source>
        <dbReference type="ARBA" id="ARBA00022741"/>
    </source>
</evidence>
<dbReference type="PROSITE" id="PS50893">
    <property type="entry name" value="ABC_TRANSPORTER_2"/>
    <property type="match status" value="2"/>
</dbReference>
<protein>
    <submittedName>
        <fullName evidence="4">Uncharacterized ABC transporter ATP-binding protein YbhF</fullName>
    </submittedName>
</protein>
<evidence type="ECO:0000313" key="4">
    <source>
        <dbReference type="EMBL" id="CUQ65686.1"/>
    </source>
</evidence>
<reference evidence="5" key="1">
    <citation type="submission" date="2015-09" db="EMBL/GenBank/DDBJ databases">
        <authorList>
            <person name="Daims H."/>
        </authorList>
    </citation>
    <scope>NUCLEOTIDE SEQUENCE [LARGE SCALE GENOMIC DNA]</scope>
</reference>
<dbReference type="Gene3D" id="3.40.50.300">
    <property type="entry name" value="P-loop containing nucleotide triphosphate hydrolases"/>
    <property type="match status" value="2"/>
</dbReference>
<dbReference type="EMBL" id="LN885086">
    <property type="protein sequence ID" value="CUQ65686.1"/>
    <property type="molecule type" value="Genomic_DNA"/>
</dbReference>
<keyword evidence="5" id="KW-1185">Reference proteome</keyword>
<dbReference type="AlphaFoldDB" id="A0A0S4KTF3"/>
<organism evidence="4 5">
    <name type="scientific">Candidatus Nitrospira inopinata</name>
    <dbReference type="NCBI Taxonomy" id="1715989"/>
    <lineage>
        <taxon>Bacteria</taxon>
        <taxon>Pseudomonadati</taxon>
        <taxon>Nitrospirota</taxon>
        <taxon>Nitrospiria</taxon>
        <taxon>Nitrospirales</taxon>
        <taxon>Nitrospiraceae</taxon>
        <taxon>Nitrospira</taxon>
    </lineage>
</organism>
<dbReference type="RefSeq" id="WP_062483226.1">
    <property type="nucleotide sequence ID" value="NZ_LN885086.1"/>
</dbReference>
<dbReference type="PROSITE" id="PS00211">
    <property type="entry name" value="ABC_TRANSPORTER_1"/>
    <property type="match status" value="1"/>
</dbReference>